<dbReference type="Proteomes" id="UP000004295">
    <property type="component" value="Unassembled WGS sequence"/>
</dbReference>
<name>C3J8H7_POREA</name>
<dbReference type="EMBL" id="ACNN01000006">
    <property type="protein sequence ID" value="EEN83506.1"/>
    <property type="molecule type" value="Genomic_DNA"/>
</dbReference>
<protein>
    <submittedName>
        <fullName evidence="2">Uncharacterized protein</fullName>
    </submittedName>
</protein>
<sequence>MVVVHVNGDDTSLTSNKGKESNKEEGGSTHYHYQFGLGDQRELY</sequence>
<reference evidence="2 3" key="1">
    <citation type="submission" date="2009-04" db="EMBL/GenBank/DDBJ databases">
        <authorList>
            <person name="Sebastian Y."/>
            <person name="Madupu R."/>
            <person name="Durkin A.S."/>
            <person name="Torralba M."/>
            <person name="Methe B."/>
            <person name="Sutton G.G."/>
            <person name="Strausberg R.L."/>
            <person name="Nelson K.E."/>
        </authorList>
    </citation>
    <scope>NUCLEOTIDE SEQUENCE [LARGE SCALE GENOMIC DNA]</scope>
    <source>
        <strain evidence="3">ATCC 35406 / BCRC 14492 / JCM 8526 / NCTC 13058 / HG 370</strain>
    </source>
</reference>
<evidence type="ECO:0000313" key="3">
    <source>
        <dbReference type="Proteomes" id="UP000004295"/>
    </source>
</evidence>
<accession>C3J8H7</accession>
<feature type="region of interest" description="Disordered" evidence="1">
    <location>
        <begin position="1"/>
        <end position="44"/>
    </location>
</feature>
<proteinExistence type="predicted"/>
<organism evidence="2 3">
    <name type="scientific">Porphyromonas endodontalis (strain ATCC 35406 / DSM 24491 / JCM 8526 / CCUG 16442 / BCRC 14492 / NCTC 13058 / HG 370)</name>
    <name type="common">Bacteroides endodontalis</name>
    <dbReference type="NCBI Taxonomy" id="553175"/>
    <lineage>
        <taxon>Bacteria</taxon>
        <taxon>Pseudomonadati</taxon>
        <taxon>Bacteroidota</taxon>
        <taxon>Bacteroidia</taxon>
        <taxon>Bacteroidales</taxon>
        <taxon>Porphyromonadaceae</taxon>
        <taxon>Porphyromonas</taxon>
    </lineage>
</organism>
<gene>
    <name evidence="2" type="ORF">POREN0001_0007</name>
</gene>
<keyword evidence="3" id="KW-1185">Reference proteome</keyword>
<evidence type="ECO:0000256" key="1">
    <source>
        <dbReference type="SAM" id="MobiDB-lite"/>
    </source>
</evidence>
<comment type="caution">
    <text evidence="2">The sequence shown here is derived from an EMBL/GenBank/DDBJ whole genome shotgun (WGS) entry which is preliminary data.</text>
</comment>
<feature type="compositionally biased region" description="Basic and acidic residues" evidence="1">
    <location>
        <begin position="17"/>
        <end position="27"/>
    </location>
</feature>
<dbReference type="AlphaFoldDB" id="C3J8H7"/>
<evidence type="ECO:0000313" key="2">
    <source>
        <dbReference type="EMBL" id="EEN83506.1"/>
    </source>
</evidence>